<evidence type="ECO:0000313" key="3">
    <source>
        <dbReference type="EMBL" id="CAI9589196.1"/>
    </source>
</evidence>
<keyword evidence="1" id="KW-0239">DNA-directed DNA polymerase</keyword>
<protein>
    <recommendedName>
        <fullName evidence="1">DNA polymerase epsilon catalytic subunit</fullName>
        <ecNumber evidence="1">2.7.7.7</ecNumber>
    </recommendedName>
</protein>
<organism evidence="3 4">
    <name type="scientific">Staurois parvus</name>
    <dbReference type="NCBI Taxonomy" id="386267"/>
    <lineage>
        <taxon>Eukaryota</taxon>
        <taxon>Metazoa</taxon>
        <taxon>Chordata</taxon>
        <taxon>Craniata</taxon>
        <taxon>Vertebrata</taxon>
        <taxon>Euteleostomi</taxon>
        <taxon>Amphibia</taxon>
        <taxon>Batrachia</taxon>
        <taxon>Anura</taxon>
        <taxon>Neobatrachia</taxon>
        <taxon>Ranoidea</taxon>
        <taxon>Ranidae</taxon>
        <taxon>Staurois</taxon>
    </lineage>
</organism>
<keyword evidence="1" id="KW-0539">Nucleus</keyword>
<keyword evidence="4" id="KW-1185">Reference proteome</keyword>
<keyword evidence="1" id="KW-0238">DNA-binding</keyword>
<dbReference type="Pfam" id="PF08490">
    <property type="entry name" value="DUF1744"/>
    <property type="match status" value="1"/>
</dbReference>
<dbReference type="SMART" id="SM01159">
    <property type="entry name" value="DUF1744"/>
    <property type="match status" value="1"/>
</dbReference>
<keyword evidence="1" id="KW-0004">4Fe-4S</keyword>
<dbReference type="EMBL" id="CATNWA010016036">
    <property type="protein sequence ID" value="CAI9589196.1"/>
    <property type="molecule type" value="Genomic_DNA"/>
</dbReference>
<evidence type="ECO:0000313" key="4">
    <source>
        <dbReference type="Proteomes" id="UP001162483"/>
    </source>
</evidence>
<accession>A0ABN9EWI3</accession>
<reference evidence="3" key="1">
    <citation type="submission" date="2023-05" db="EMBL/GenBank/DDBJ databases">
        <authorList>
            <person name="Stuckert A."/>
        </authorList>
    </citation>
    <scope>NUCLEOTIDE SEQUENCE</scope>
</reference>
<feature type="domain" description="DNA polymerase epsilon catalytic subunit A C-terminal" evidence="2">
    <location>
        <begin position="1"/>
        <end position="122"/>
    </location>
</feature>
<comment type="subcellular location">
    <subcellularLocation>
        <location evidence="1">Nucleus</location>
    </subcellularLocation>
</comment>
<sequence length="122" mass="13570">VEINNPGCYNTVCVELDIQSLAVNSILQSHHINDLEGAGSIGISFDVLQQASLEDMVTGNQATAVASYDETALCSNTFRILKSMVVGWVKEITQYHNVYADNQVMHFYRWLRTPSSLLYDPA</sequence>
<name>A0ABN9EWI3_9NEOB</name>
<dbReference type="PANTHER" id="PTHR10670:SF0">
    <property type="entry name" value="DNA POLYMERASE EPSILON CATALYTIC SUBUNIT A"/>
    <property type="match status" value="1"/>
</dbReference>
<comment type="similarity">
    <text evidence="1">Belongs to the DNA polymerase type-B family.</text>
</comment>
<feature type="non-terminal residue" evidence="3">
    <location>
        <position position="122"/>
    </location>
</feature>
<comment type="cofactor">
    <cofactor evidence="1">
        <name>[4Fe-4S] cluster</name>
        <dbReference type="ChEBI" id="CHEBI:49883"/>
    </cofactor>
</comment>
<dbReference type="EC" id="2.7.7.7" evidence="1"/>
<comment type="function">
    <text evidence="1">DNA polymerase II participates in chromosomal DNA replication.</text>
</comment>
<keyword evidence="1" id="KW-0862">Zinc</keyword>
<gene>
    <name evidence="3" type="ORF">SPARVUS_LOCUS10854018</name>
</gene>
<keyword evidence="1" id="KW-0479">Metal-binding</keyword>
<evidence type="ECO:0000259" key="2">
    <source>
        <dbReference type="SMART" id="SM01159"/>
    </source>
</evidence>
<keyword evidence="1" id="KW-0411">Iron-sulfur</keyword>
<feature type="non-terminal residue" evidence="3">
    <location>
        <position position="1"/>
    </location>
</feature>
<keyword evidence="1" id="KW-0548">Nucleotidyltransferase</keyword>
<comment type="caution">
    <text evidence="3">The sequence shown here is derived from an EMBL/GenBank/DDBJ whole genome shotgun (WGS) entry which is preliminary data.</text>
</comment>
<keyword evidence="1" id="KW-0408">Iron</keyword>
<dbReference type="InterPro" id="IPR013697">
    <property type="entry name" value="DNA_pol_e_suA_C"/>
</dbReference>
<dbReference type="InterPro" id="IPR029703">
    <property type="entry name" value="POL2"/>
</dbReference>
<keyword evidence="1" id="KW-0235">DNA replication</keyword>
<keyword evidence="1" id="KW-0808">Transferase</keyword>
<evidence type="ECO:0000256" key="1">
    <source>
        <dbReference type="RuleBase" id="RU365029"/>
    </source>
</evidence>
<dbReference type="Proteomes" id="UP001162483">
    <property type="component" value="Unassembled WGS sequence"/>
</dbReference>
<keyword evidence="1" id="KW-0863">Zinc-finger</keyword>
<proteinExistence type="inferred from homology"/>
<comment type="catalytic activity">
    <reaction evidence="1">
        <text>DNA(n) + a 2'-deoxyribonucleoside 5'-triphosphate = DNA(n+1) + diphosphate</text>
        <dbReference type="Rhea" id="RHEA:22508"/>
        <dbReference type="Rhea" id="RHEA-COMP:17339"/>
        <dbReference type="Rhea" id="RHEA-COMP:17340"/>
        <dbReference type="ChEBI" id="CHEBI:33019"/>
        <dbReference type="ChEBI" id="CHEBI:61560"/>
        <dbReference type="ChEBI" id="CHEBI:173112"/>
        <dbReference type="EC" id="2.7.7.7"/>
    </reaction>
</comment>
<dbReference type="PANTHER" id="PTHR10670">
    <property type="entry name" value="DNA POLYMERASE EPSILON CATALYTIC SUBUNIT A"/>
    <property type="match status" value="1"/>
</dbReference>